<dbReference type="Proteomes" id="UP001430356">
    <property type="component" value="Unassembled WGS sequence"/>
</dbReference>
<evidence type="ECO:0000313" key="3">
    <source>
        <dbReference type="Proteomes" id="UP001430356"/>
    </source>
</evidence>
<sequence>MTSPPPPTRESGLSKDGQCALRRQLLIELSVLRRRYVALSDESYADTDEGQLPGPATTTTTTTPTPTASEASSTGDDTGALGQSDRDAIEALFHSVDDFAREFNEGKGELVRNDIVAKITRDAL</sequence>
<dbReference type="EMBL" id="JAECZO010000004">
    <property type="protein sequence ID" value="KAK7200210.1"/>
    <property type="molecule type" value="Genomic_DNA"/>
</dbReference>
<evidence type="ECO:0000313" key="2">
    <source>
        <dbReference type="EMBL" id="KAK7200210.1"/>
    </source>
</evidence>
<gene>
    <name evidence="2" type="ORF">NESM_000072400</name>
</gene>
<feature type="compositionally biased region" description="Low complexity" evidence="1">
    <location>
        <begin position="55"/>
        <end position="74"/>
    </location>
</feature>
<keyword evidence="3" id="KW-1185">Reference proteome</keyword>
<proteinExistence type="predicted"/>
<reference evidence="2 3" key="1">
    <citation type="journal article" date="2021" name="MBio">
        <title>A New Model Trypanosomatid, Novymonas esmeraldas: Genomic Perception of Its 'Candidatus Pandoraea novymonadis' Endosymbiont.</title>
        <authorList>
            <person name="Zakharova A."/>
            <person name="Saura A."/>
            <person name="Butenko A."/>
            <person name="Podesvova L."/>
            <person name="Warmusova S."/>
            <person name="Kostygov A.Y."/>
            <person name="Nenarokova A."/>
            <person name="Lukes J."/>
            <person name="Opperdoes F.R."/>
            <person name="Yurchenko V."/>
        </authorList>
    </citation>
    <scope>NUCLEOTIDE SEQUENCE [LARGE SCALE GENOMIC DNA]</scope>
    <source>
        <strain evidence="2 3">E262AT.01</strain>
    </source>
</reference>
<evidence type="ECO:0000256" key="1">
    <source>
        <dbReference type="SAM" id="MobiDB-lite"/>
    </source>
</evidence>
<accession>A0AAW0F4M1</accession>
<organism evidence="2 3">
    <name type="scientific">Novymonas esmeraldas</name>
    <dbReference type="NCBI Taxonomy" id="1808958"/>
    <lineage>
        <taxon>Eukaryota</taxon>
        <taxon>Discoba</taxon>
        <taxon>Euglenozoa</taxon>
        <taxon>Kinetoplastea</taxon>
        <taxon>Metakinetoplastina</taxon>
        <taxon>Trypanosomatida</taxon>
        <taxon>Trypanosomatidae</taxon>
        <taxon>Novymonas</taxon>
    </lineage>
</organism>
<dbReference type="AlphaFoldDB" id="A0AAW0F4M1"/>
<comment type="caution">
    <text evidence="2">The sequence shown here is derived from an EMBL/GenBank/DDBJ whole genome shotgun (WGS) entry which is preliminary data.</text>
</comment>
<protein>
    <submittedName>
        <fullName evidence="2">Uncharacterized protein</fullName>
    </submittedName>
</protein>
<name>A0AAW0F4M1_9TRYP</name>
<feature type="region of interest" description="Disordered" evidence="1">
    <location>
        <begin position="42"/>
        <end position="86"/>
    </location>
</feature>